<keyword evidence="5" id="KW-1185">Reference proteome</keyword>
<sequence>MDSTKVQAKKNREMLQRRRNDHRKMDPGKLVRNSKATRREKKMALQQDVEKLKKKLRHEENVHRALERAFTRPLGALPRLPPYLPPHTLELLAEVAVLEEEVVRLEEQVVNFRQGLYQEAIYVSSSSSKKNADTTPISDLYPCNPPSEHSPPSDGNIESSPPARIANSKKSMKKSTSTSTPSSSPSPALEDRKRGKENHLIFNSSSRITTVVPKLVSPQKKQTQIRISGFKTPEDTTAATVNDVGGSPNRISEDTLKCLMSIFSKQSSDSNSVVAGDDKSIADPYNICSEFGRRDIGPYKKFRSIAGSSSSDSIDPTESPLLFRKLKILMKKLSMVDLRGLNHQEKLAFWINVYNSCMMNAFLENGFPSSPQMIIALMPKATINVGGNSISAMTIEHFILRLPYQTKHEFPKRLKRDDEMSCRSILGLDWPEPLVTFALSCGSWSSPAVRVYSAKQVVIELEKAKQDYLQAAVGISVASKLAIPKLLDWYMFDFAKDVDSFLDWICLQLPSGLRNDAVRCIERIRRGGGRSQHCSPLRLLSYDFSFRYILSV</sequence>
<dbReference type="InterPro" id="IPR025757">
    <property type="entry name" value="MIP1_Leuzipper"/>
</dbReference>
<evidence type="ECO:0008006" key="6">
    <source>
        <dbReference type="Google" id="ProtNLM"/>
    </source>
</evidence>
<feature type="domain" description="DUF547" evidence="2">
    <location>
        <begin position="339"/>
        <end position="469"/>
    </location>
</feature>
<accession>A0A0K9NLX1</accession>
<dbReference type="PANTHER" id="PTHR46248:SF9">
    <property type="entry name" value="EXPRESSED PROTEIN"/>
    <property type="match status" value="1"/>
</dbReference>
<comment type="caution">
    <text evidence="4">The sequence shown here is derived from an EMBL/GenBank/DDBJ whole genome shotgun (WGS) entry which is preliminary data.</text>
</comment>
<dbReference type="InterPro" id="IPR006869">
    <property type="entry name" value="DUF547"/>
</dbReference>
<dbReference type="OMA" id="QMECRVR"/>
<dbReference type="OrthoDB" id="418495at2759"/>
<gene>
    <name evidence="4" type="ORF">ZOSMA_82G00670</name>
</gene>
<organism evidence="4 5">
    <name type="scientific">Zostera marina</name>
    <name type="common">Eelgrass</name>
    <dbReference type="NCBI Taxonomy" id="29655"/>
    <lineage>
        <taxon>Eukaryota</taxon>
        <taxon>Viridiplantae</taxon>
        <taxon>Streptophyta</taxon>
        <taxon>Embryophyta</taxon>
        <taxon>Tracheophyta</taxon>
        <taxon>Spermatophyta</taxon>
        <taxon>Magnoliopsida</taxon>
        <taxon>Liliopsida</taxon>
        <taxon>Zosteraceae</taxon>
        <taxon>Zostera</taxon>
    </lineage>
</organism>
<name>A0A0K9NLX1_ZOSMR</name>
<feature type="region of interest" description="Disordered" evidence="1">
    <location>
        <begin position="125"/>
        <end position="202"/>
    </location>
</feature>
<dbReference type="STRING" id="29655.A0A0K9NLX1"/>
<dbReference type="Pfam" id="PF14389">
    <property type="entry name" value="Lzipper-MIP1"/>
    <property type="match status" value="1"/>
</dbReference>
<dbReference type="Proteomes" id="UP000036987">
    <property type="component" value="Unassembled WGS sequence"/>
</dbReference>
<dbReference type="PANTHER" id="PTHR46248">
    <property type="entry name" value="EXPRESSED PROTEIN"/>
    <property type="match status" value="1"/>
</dbReference>
<evidence type="ECO:0000256" key="1">
    <source>
        <dbReference type="SAM" id="MobiDB-lite"/>
    </source>
</evidence>
<feature type="compositionally biased region" description="Low complexity" evidence="1">
    <location>
        <begin position="174"/>
        <end position="187"/>
    </location>
</feature>
<evidence type="ECO:0000313" key="4">
    <source>
        <dbReference type="EMBL" id="KMZ57751.1"/>
    </source>
</evidence>
<dbReference type="EMBL" id="LFYR01002027">
    <property type="protein sequence ID" value="KMZ57751.1"/>
    <property type="molecule type" value="Genomic_DNA"/>
</dbReference>
<feature type="compositionally biased region" description="Basic and acidic residues" evidence="1">
    <location>
        <begin position="10"/>
        <end position="28"/>
    </location>
</feature>
<dbReference type="Pfam" id="PF04784">
    <property type="entry name" value="DUF547"/>
    <property type="match status" value="1"/>
</dbReference>
<feature type="compositionally biased region" description="Polar residues" evidence="1">
    <location>
        <begin position="125"/>
        <end position="137"/>
    </location>
</feature>
<feature type="compositionally biased region" description="Basic and acidic residues" evidence="1">
    <location>
        <begin position="189"/>
        <end position="199"/>
    </location>
</feature>
<reference evidence="5" key="1">
    <citation type="journal article" date="2016" name="Nature">
        <title>The genome of the seagrass Zostera marina reveals angiosperm adaptation to the sea.</title>
        <authorList>
            <person name="Olsen J.L."/>
            <person name="Rouze P."/>
            <person name="Verhelst B."/>
            <person name="Lin Y.-C."/>
            <person name="Bayer T."/>
            <person name="Collen J."/>
            <person name="Dattolo E."/>
            <person name="De Paoli E."/>
            <person name="Dittami S."/>
            <person name="Maumus F."/>
            <person name="Michel G."/>
            <person name="Kersting A."/>
            <person name="Lauritano C."/>
            <person name="Lohaus R."/>
            <person name="Toepel M."/>
            <person name="Tonon T."/>
            <person name="Vanneste K."/>
            <person name="Amirebrahimi M."/>
            <person name="Brakel J."/>
            <person name="Bostroem C."/>
            <person name="Chovatia M."/>
            <person name="Grimwood J."/>
            <person name="Jenkins J.W."/>
            <person name="Jueterbock A."/>
            <person name="Mraz A."/>
            <person name="Stam W.T."/>
            <person name="Tice H."/>
            <person name="Bornberg-Bauer E."/>
            <person name="Green P.J."/>
            <person name="Pearson G.A."/>
            <person name="Procaccini G."/>
            <person name="Duarte C.M."/>
            <person name="Schmutz J."/>
            <person name="Reusch T.B.H."/>
            <person name="Van de Peer Y."/>
        </authorList>
    </citation>
    <scope>NUCLEOTIDE SEQUENCE [LARGE SCALE GENOMIC DNA]</scope>
    <source>
        <strain evidence="5">cv. Finnish</strain>
    </source>
</reference>
<proteinExistence type="predicted"/>
<dbReference type="AlphaFoldDB" id="A0A0K9NLX1"/>
<evidence type="ECO:0000259" key="3">
    <source>
        <dbReference type="Pfam" id="PF14389"/>
    </source>
</evidence>
<protein>
    <recommendedName>
        <fullName evidence="6">Ternary complex factor MIP1 leucine-zipper domain-containing protein</fullName>
    </recommendedName>
</protein>
<evidence type="ECO:0000313" key="5">
    <source>
        <dbReference type="Proteomes" id="UP000036987"/>
    </source>
</evidence>
<evidence type="ECO:0000259" key="2">
    <source>
        <dbReference type="Pfam" id="PF04784"/>
    </source>
</evidence>
<feature type="domain" description="Ternary complex factor MIP1 leucine-zipper" evidence="3">
    <location>
        <begin position="38"/>
        <end position="119"/>
    </location>
</feature>
<feature type="region of interest" description="Disordered" evidence="1">
    <location>
        <begin position="1"/>
        <end position="28"/>
    </location>
</feature>